<evidence type="ECO:0000313" key="2">
    <source>
        <dbReference type="EMBL" id="QTA78956.1"/>
    </source>
</evidence>
<keyword evidence="1" id="KW-0732">Signal</keyword>
<name>A0A975GF65_9BACT</name>
<protein>
    <submittedName>
        <fullName evidence="2">Uncharacterized protein</fullName>
    </submittedName>
</protein>
<dbReference type="Proteomes" id="UP000663720">
    <property type="component" value="Chromosome"/>
</dbReference>
<dbReference type="Gene3D" id="3.30.1910.20">
    <property type="entry name" value="asparaginyl-tRNA synthetase, N-terminal domain"/>
    <property type="match status" value="1"/>
</dbReference>
<evidence type="ECO:0000313" key="3">
    <source>
        <dbReference type="Proteomes" id="UP000663720"/>
    </source>
</evidence>
<sequence>MKQFFKTAVLINAMILIIAFSANAQTHIYIDQTNGSNTKETAGTEADPFKSITYAFLVMTSN</sequence>
<keyword evidence="3" id="KW-1185">Reference proteome</keyword>
<dbReference type="AlphaFoldDB" id="A0A975GF65"/>
<feature type="chain" id="PRO_5037240555" evidence="1">
    <location>
        <begin position="25"/>
        <end position="62"/>
    </location>
</feature>
<proteinExistence type="predicted"/>
<accession>A0A975GF65</accession>
<gene>
    <name evidence="2" type="ORF">dnl_12030</name>
</gene>
<dbReference type="EMBL" id="CP061799">
    <property type="protein sequence ID" value="QTA78956.1"/>
    <property type="molecule type" value="Genomic_DNA"/>
</dbReference>
<dbReference type="KEGG" id="dli:dnl_12030"/>
<dbReference type="RefSeq" id="WP_207690761.1">
    <property type="nucleotide sequence ID" value="NZ_CP061799.1"/>
</dbReference>
<evidence type="ECO:0000256" key="1">
    <source>
        <dbReference type="SAM" id="SignalP"/>
    </source>
</evidence>
<reference evidence="2" key="1">
    <citation type="journal article" date="2021" name="Microb. Physiol.">
        <title>Proteogenomic Insights into the Physiology of Marine, Sulfate-Reducing, Filamentous Desulfonema limicola and Desulfonema magnum.</title>
        <authorList>
            <person name="Schnaars V."/>
            <person name="Wohlbrand L."/>
            <person name="Scheve S."/>
            <person name="Hinrichs C."/>
            <person name="Reinhardt R."/>
            <person name="Rabus R."/>
        </authorList>
    </citation>
    <scope>NUCLEOTIDE SEQUENCE</scope>
    <source>
        <strain evidence="2">5ac10</strain>
    </source>
</reference>
<organism evidence="2 3">
    <name type="scientific">Desulfonema limicola</name>
    <dbReference type="NCBI Taxonomy" id="45656"/>
    <lineage>
        <taxon>Bacteria</taxon>
        <taxon>Pseudomonadati</taxon>
        <taxon>Thermodesulfobacteriota</taxon>
        <taxon>Desulfobacteria</taxon>
        <taxon>Desulfobacterales</taxon>
        <taxon>Desulfococcaceae</taxon>
        <taxon>Desulfonema</taxon>
    </lineage>
</organism>
<feature type="signal peptide" evidence="1">
    <location>
        <begin position="1"/>
        <end position="24"/>
    </location>
</feature>